<dbReference type="PANTHER" id="PTHR31859:SF1">
    <property type="entry name" value="TETRATRICOPEPTIDE REPEAT PROTEIN 39C"/>
    <property type="match status" value="1"/>
</dbReference>
<evidence type="ECO:0000313" key="3">
    <source>
        <dbReference type="EMBL" id="AXY78810.1"/>
    </source>
</evidence>
<reference evidence="3 4" key="1">
    <citation type="submission" date="2018-09" db="EMBL/GenBank/DDBJ databases">
        <title>Genome sequencing of strain 6GH32-13.</title>
        <authorList>
            <person name="Weon H.-Y."/>
            <person name="Heo J."/>
            <person name="Kwon S.-W."/>
        </authorList>
    </citation>
    <scope>NUCLEOTIDE SEQUENCE [LARGE SCALE GENOMIC DNA]</scope>
    <source>
        <strain evidence="3 4">5GH32-13</strain>
    </source>
</reference>
<evidence type="ECO:0000313" key="4">
    <source>
        <dbReference type="Proteomes" id="UP000263900"/>
    </source>
</evidence>
<dbReference type="Gene3D" id="1.25.40.10">
    <property type="entry name" value="Tetratricopeptide repeat domain"/>
    <property type="match status" value="1"/>
</dbReference>
<name>A0A3B7N0E5_9BACT</name>
<dbReference type="AlphaFoldDB" id="A0A3B7N0E5"/>
<dbReference type="OrthoDB" id="1466726at2"/>
<organism evidence="3 4">
    <name type="scientific">Paraflavitalea soli</name>
    <dbReference type="NCBI Taxonomy" id="2315862"/>
    <lineage>
        <taxon>Bacteria</taxon>
        <taxon>Pseudomonadati</taxon>
        <taxon>Bacteroidota</taxon>
        <taxon>Chitinophagia</taxon>
        <taxon>Chitinophagales</taxon>
        <taxon>Chitinophagaceae</taxon>
        <taxon>Paraflavitalea</taxon>
    </lineage>
</organism>
<dbReference type="SUPFAM" id="SSF81901">
    <property type="entry name" value="HCP-like"/>
    <property type="match status" value="1"/>
</dbReference>
<keyword evidence="4" id="KW-1185">Reference proteome</keyword>
<dbReference type="InterPro" id="IPR019734">
    <property type="entry name" value="TPR_rpt"/>
</dbReference>
<dbReference type="PANTHER" id="PTHR31859">
    <property type="entry name" value="TETRATRICOPEPTIDE REPEAT PROTEIN 39 FAMILY MEMBER"/>
    <property type="match status" value="1"/>
</dbReference>
<accession>A0A3B7N0E5</accession>
<dbReference type="EMBL" id="CP032157">
    <property type="protein sequence ID" value="AXY78810.1"/>
    <property type="molecule type" value="Genomic_DNA"/>
</dbReference>
<keyword evidence="1" id="KW-0802">TPR repeat</keyword>
<gene>
    <name evidence="3" type="ORF">D3H65_27855</name>
</gene>
<feature type="signal peptide" evidence="2">
    <location>
        <begin position="1"/>
        <end position="22"/>
    </location>
</feature>
<keyword evidence="2" id="KW-0732">Signal</keyword>
<dbReference type="Pfam" id="PF13181">
    <property type="entry name" value="TPR_8"/>
    <property type="match status" value="1"/>
</dbReference>
<evidence type="ECO:0000256" key="1">
    <source>
        <dbReference type="PROSITE-ProRule" id="PRU00339"/>
    </source>
</evidence>
<feature type="chain" id="PRO_5017738534" evidence="2">
    <location>
        <begin position="23"/>
        <end position="496"/>
    </location>
</feature>
<proteinExistence type="predicted"/>
<feature type="repeat" description="TPR" evidence="1">
    <location>
        <begin position="445"/>
        <end position="478"/>
    </location>
</feature>
<evidence type="ECO:0000256" key="2">
    <source>
        <dbReference type="SAM" id="SignalP"/>
    </source>
</evidence>
<dbReference type="SMART" id="SM00028">
    <property type="entry name" value="TPR"/>
    <property type="match status" value="2"/>
</dbReference>
<sequence>MNHRLYCHILLLLLIPVLPAVAQKTFDFNIACRQAYKEIIQLKLENGQRLLNAEKARHPNNLIPYFLENYIDFFTLFFNEDPAVYKASSSHLEDRLDRMNEGPEDSPWYLYTKSVLHFQWAAIRIKFGERWDAGWEFRRSYLQAKDNLKAWPSFSPNLLYNGAMQMVTATIPDGYKWLSNLLGMKGNMKAGMERVTKFLNAKDEWAQLFHEEAVFYYCYLQFYLNNDKQGVAAFIGQQQLDVVNNHLFTYLAANLSLNNQQADKAKQVLEARSQAAGYLATPVWDLEMGYAKLHHLEPDAPVYFEQFLRNFKGKFYVKDVLLKLSWSYYLQNDQAKASWYRQEIGKRGNTDTDADKLAQKETKATRWPNRLLLEARLLNDGGYHREALRLLHGKTTADFPQIEDRLEFAYRVGRLYDDLGADDDAIIFYKDAIALGEDRKEYFAARAALHIGFIYEERKDKATAISWFEKCISMKDHDFKNSLDQRAKAGIGRCKE</sequence>
<dbReference type="PROSITE" id="PS50005">
    <property type="entry name" value="TPR"/>
    <property type="match status" value="1"/>
</dbReference>
<dbReference type="KEGG" id="pseg:D3H65_27855"/>
<dbReference type="InterPro" id="IPR011990">
    <property type="entry name" value="TPR-like_helical_dom_sf"/>
</dbReference>
<dbReference type="InterPro" id="IPR019412">
    <property type="entry name" value="IML2/TPR_39"/>
</dbReference>
<dbReference type="Proteomes" id="UP000263900">
    <property type="component" value="Chromosome"/>
</dbReference>
<protein>
    <submittedName>
        <fullName evidence="3">Uncharacterized protein</fullName>
    </submittedName>
</protein>